<accession>A0A0D3HCH5</accession>
<feature type="region of interest" description="Disordered" evidence="1">
    <location>
        <begin position="1"/>
        <end position="82"/>
    </location>
</feature>
<feature type="compositionally biased region" description="Low complexity" evidence="1">
    <location>
        <begin position="34"/>
        <end position="67"/>
    </location>
</feature>
<proteinExistence type="predicted"/>
<keyword evidence="3" id="KW-1185">Reference proteome</keyword>
<protein>
    <recommendedName>
        <fullName evidence="4">Myb-like domain-containing protein</fullName>
    </recommendedName>
</protein>
<feature type="compositionally biased region" description="Polar residues" evidence="1">
    <location>
        <begin position="1"/>
        <end position="30"/>
    </location>
</feature>
<evidence type="ECO:0008006" key="4">
    <source>
        <dbReference type="Google" id="ProtNLM"/>
    </source>
</evidence>
<reference evidence="2" key="2">
    <citation type="submission" date="2015-03" db="UniProtKB">
        <authorList>
            <consortium name="EnsemblPlants"/>
        </authorList>
    </citation>
    <scope>IDENTIFICATION</scope>
</reference>
<dbReference type="PaxDb" id="65489-OBART10G06540.1"/>
<feature type="region of interest" description="Disordered" evidence="1">
    <location>
        <begin position="106"/>
        <end position="145"/>
    </location>
</feature>
<dbReference type="STRING" id="65489.A0A0D3HCH5"/>
<dbReference type="AlphaFoldDB" id="A0A0D3HCH5"/>
<reference evidence="2" key="1">
    <citation type="journal article" date="2009" name="Rice">
        <title>De Novo Next Generation Sequencing of Plant Genomes.</title>
        <authorList>
            <person name="Rounsley S."/>
            <person name="Marri P.R."/>
            <person name="Yu Y."/>
            <person name="He R."/>
            <person name="Sisneros N."/>
            <person name="Goicoechea J.L."/>
            <person name="Lee S.J."/>
            <person name="Angelova A."/>
            <person name="Kudrna D."/>
            <person name="Luo M."/>
            <person name="Affourtit J."/>
            <person name="Desany B."/>
            <person name="Knight J."/>
            <person name="Niazi F."/>
            <person name="Egholm M."/>
            <person name="Wing R.A."/>
        </authorList>
    </citation>
    <scope>NUCLEOTIDE SEQUENCE [LARGE SCALE GENOMIC DNA]</scope>
    <source>
        <strain evidence="2">cv. IRGC 105608</strain>
    </source>
</reference>
<evidence type="ECO:0000313" key="2">
    <source>
        <dbReference type="EnsemblPlants" id="OBART10G06540.1"/>
    </source>
</evidence>
<dbReference type="HOGENOM" id="CLU_624652_0_0_1"/>
<evidence type="ECO:0000256" key="1">
    <source>
        <dbReference type="SAM" id="MobiDB-lite"/>
    </source>
</evidence>
<dbReference type="Gramene" id="OBART10G06540.1">
    <property type="protein sequence ID" value="OBART10G06540.1"/>
    <property type="gene ID" value="OBART10G06540"/>
</dbReference>
<feature type="region of interest" description="Disordered" evidence="1">
    <location>
        <begin position="243"/>
        <end position="265"/>
    </location>
</feature>
<sequence>MDPSNRVFTNLLNQGSPSQYSGNSSQNSPPTQFPSTFTQSQYPQSPQFPQSQAPNFHNFHPFGPPANYQLYGNPPPSFHGFQQQGNWLQSAALSFQGFCPQESWMHSPNQVGGSASSHGYESTSPCPATSQAKSVVNIEESSGNNEEAWRKGTWVNWTEEENLRLLSSWLNNSVDPIDSNDKKSEYYWRAVAAESNNNTRRNDRKRTIVKCKTHWGGVDDAKRVRRDGDENRVAGGKRVRRTRERNWGGGGASARRDGEDQVPRCAPAGRATRRCAPAGRLTGRCAPASRPMRRCVSRRPSPATTSTTDNIELATERFFDGHKIGRWRGKATWSGKVAAQMAGGGGADGGERQRHVFTGGGAERERRRRRCPQPPPAEPSRLPQLRRCHLLPSHVASPSSTRQMVGAIGVVTPGAASLTVREKRGHQKKKEDVVWFNHS</sequence>
<dbReference type="eggNOG" id="ENOG502S88Z">
    <property type="taxonomic scope" value="Eukaryota"/>
</dbReference>
<organism evidence="2">
    <name type="scientific">Oryza barthii</name>
    <dbReference type="NCBI Taxonomy" id="65489"/>
    <lineage>
        <taxon>Eukaryota</taxon>
        <taxon>Viridiplantae</taxon>
        <taxon>Streptophyta</taxon>
        <taxon>Embryophyta</taxon>
        <taxon>Tracheophyta</taxon>
        <taxon>Spermatophyta</taxon>
        <taxon>Magnoliopsida</taxon>
        <taxon>Liliopsida</taxon>
        <taxon>Poales</taxon>
        <taxon>Poaceae</taxon>
        <taxon>BOP clade</taxon>
        <taxon>Oryzoideae</taxon>
        <taxon>Oryzeae</taxon>
        <taxon>Oryzinae</taxon>
        <taxon>Oryza</taxon>
    </lineage>
</organism>
<dbReference type="PANTHER" id="PTHR45224:SF16">
    <property type="entry name" value="OS01G0527900 PROTEIN"/>
    <property type="match status" value="1"/>
</dbReference>
<name>A0A0D3HCH5_9ORYZ</name>
<dbReference type="PANTHER" id="PTHR45224">
    <property type="entry name" value="OS01G0527900 PROTEIN-RELATED"/>
    <property type="match status" value="1"/>
</dbReference>
<dbReference type="EnsemblPlants" id="OBART10G06540.1">
    <property type="protein sequence ID" value="OBART10G06540.1"/>
    <property type="gene ID" value="OBART10G06540"/>
</dbReference>
<evidence type="ECO:0000313" key="3">
    <source>
        <dbReference type="Proteomes" id="UP000026960"/>
    </source>
</evidence>
<dbReference type="Proteomes" id="UP000026960">
    <property type="component" value="Chromosome 10"/>
</dbReference>
<feature type="region of interest" description="Disordered" evidence="1">
    <location>
        <begin position="340"/>
        <end position="384"/>
    </location>
</feature>